<gene>
    <name evidence="2" type="ORF">EDE15_4427</name>
</gene>
<feature type="transmembrane region" description="Helical" evidence="1">
    <location>
        <begin position="56"/>
        <end position="73"/>
    </location>
</feature>
<comment type="caution">
    <text evidence="2">The sequence shown here is derived from an EMBL/GenBank/DDBJ whole genome shotgun (WGS) entry which is preliminary data.</text>
</comment>
<dbReference type="EMBL" id="RSDW01000001">
    <property type="protein sequence ID" value="RSL18824.1"/>
    <property type="molecule type" value="Genomic_DNA"/>
</dbReference>
<dbReference type="OrthoDB" id="119928at2"/>
<keyword evidence="3" id="KW-1185">Reference proteome</keyword>
<keyword evidence="1" id="KW-0472">Membrane</keyword>
<dbReference type="Proteomes" id="UP000269669">
    <property type="component" value="Unassembled WGS sequence"/>
</dbReference>
<feature type="transmembrane region" description="Helical" evidence="1">
    <location>
        <begin position="26"/>
        <end position="44"/>
    </location>
</feature>
<keyword evidence="1" id="KW-0812">Transmembrane</keyword>
<reference evidence="2 3" key="1">
    <citation type="submission" date="2018-12" db="EMBL/GenBank/DDBJ databases">
        <title>Sequencing of bacterial isolates from soil warming experiment in Harvard Forest, Massachusetts, USA.</title>
        <authorList>
            <person name="Deangelis K."/>
        </authorList>
    </citation>
    <scope>NUCLEOTIDE SEQUENCE [LARGE SCALE GENOMIC DNA]</scope>
    <source>
        <strain evidence="2 3">EB153</strain>
    </source>
</reference>
<proteinExistence type="predicted"/>
<keyword evidence="1" id="KW-1133">Transmembrane helix</keyword>
<name>A0A3R9NX18_9BACT</name>
<dbReference type="RefSeq" id="WP_125487126.1">
    <property type="nucleotide sequence ID" value="NZ_RSDW01000001.1"/>
</dbReference>
<evidence type="ECO:0000256" key="1">
    <source>
        <dbReference type="SAM" id="Phobius"/>
    </source>
</evidence>
<evidence type="ECO:0000313" key="3">
    <source>
        <dbReference type="Proteomes" id="UP000269669"/>
    </source>
</evidence>
<sequence length="113" mass="13019">MALRLSPVSRNLHAKVTLLGLELEDMLFLAMACAIAMLVGQFFFSDRYMFFLPMNWFLMLMVLVLGVPSLMLFKYGKPRGYLLDLVLYYGQARSYCALARDTKLTNSFLKENE</sequence>
<evidence type="ECO:0008006" key="4">
    <source>
        <dbReference type="Google" id="ProtNLM"/>
    </source>
</evidence>
<accession>A0A3R9NX18</accession>
<dbReference type="AlphaFoldDB" id="A0A3R9NX18"/>
<organism evidence="2 3">
    <name type="scientific">Edaphobacter aggregans</name>
    <dbReference type="NCBI Taxonomy" id="570835"/>
    <lineage>
        <taxon>Bacteria</taxon>
        <taxon>Pseudomonadati</taxon>
        <taxon>Acidobacteriota</taxon>
        <taxon>Terriglobia</taxon>
        <taxon>Terriglobales</taxon>
        <taxon>Acidobacteriaceae</taxon>
        <taxon>Edaphobacter</taxon>
    </lineage>
</organism>
<protein>
    <recommendedName>
        <fullName evidence="4">PrgI family protein</fullName>
    </recommendedName>
</protein>
<evidence type="ECO:0000313" key="2">
    <source>
        <dbReference type="EMBL" id="RSL18824.1"/>
    </source>
</evidence>